<reference evidence="1 2" key="1">
    <citation type="submission" date="2016-10" db="EMBL/GenBank/DDBJ databases">
        <authorList>
            <person name="de Groot N.N."/>
        </authorList>
    </citation>
    <scope>NUCLEOTIDE SEQUENCE [LARGE SCALE GENOMIC DNA]</scope>
    <source>
        <strain evidence="1 2">DSM 6059</strain>
    </source>
</reference>
<name>A0A1I1GMN5_9GAMM</name>
<protein>
    <submittedName>
        <fullName evidence="1">Uncharacterized protein</fullName>
    </submittedName>
</protein>
<evidence type="ECO:0000313" key="2">
    <source>
        <dbReference type="Proteomes" id="UP000198862"/>
    </source>
</evidence>
<dbReference type="RefSeq" id="WP_091980748.1">
    <property type="nucleotide sequence ID" value="NZ_FOLO01000005.1"/>
</dbReference>
<keyword evidence="2" id="KW-1185">Reference proteome</keyword>
<dbReference type="AlphaFoldDB" id="A0A1I1GMN5"/>
<dbReference type="STRING" id="1123010.SAMN02745724_00959"/>
<dbReference type="EMBL" id="FOLO01000005">
    <property type="protein sequence ID" value="SFC12771.1"/>
    <property type="molecule type" value="Genomic_DNA"/>
</dbReference>
<dbReference type="OrthoDB" id="6289813at2"/>
<accession>A0A1I1GMN5</accession>
<gene>
    <name evidence="1" type="ORF">SAMN02745724_00959</name>
</gene>
<sequence>MSVAQDLAKLRQLSNVVNGPLRLVLVEVLELTPLVIDWINVNTSGSAVCRYQANNIRKYEVRYQFGNLGNLVHELTHVGINESYGLDFINYPNWSALNVPERSLDAIGRCLNEAERQTKQMNHAMNDNKINILTRIKAWSDAATELTPEQKYEISNKLVYGMMNPQKESDTVLNQVLVWLFEWGFPMIGHHSKKPVVNALYEELSAVVKNAYLERQKGKIQHLMREII</sequence>
<evidence type="ECO:0000313" key="1">
    <source>
        <dbReference type="EMBL" id="SFC12771.1"/>
    </source>
</evidence>
<organism evidence="1 2">
    <name type="scientific">Pseudoalteromonas denitrificans DSM 6059</name>
    <dbReference type="NCBI Taxonomy" id="1123010"/>
    <lineage>
        <taxon>Bacteria</taxon>
        <taxon>Pseudomonadati</taxon>
        <taxon>Pseudomonadota</taxon>
        <taxon>Gammaproteobacteria</taxon>
        <taxon>Alteromonadales</taxon>
        <taxon>Pseudoalteromonadaceae</taxon>
        <taxon>Pseudoalteromonas</taxon>
    </lineage>
</organism>
<dbReference type="Proteomes" id="UP000198862">
    <property type="component" value="Unassembled WGS sequence"/>
</dbReference>
<proteinExistence type="predicted"/>